<feature type="compositionally biased region" description="Polar residues" evidence="1">
    <location>
        <begin position="141"/>
        <end position="158"/>
    </location>
</feature>
<protein>
    <submittedName>
        <fullName evidence="3">Uncharacterized protein</fullName>
    </submittedName>
</protein>
<keyword evidence="4" id="KW-1185">Reference proteome</keyword>
<feature type="non-terminal residue" evidence="3">
    <location>
        <position position="1"/>
    </location>
</feature>
<feature type="compositionally biased region" description="Polar residues" evidence="1">
    <location>
        <begin position="101"/>
        <end position="115"/>
    </location>
</feature>
<keyword evidence="2" id="KW-1133">Transmembrane helix</keyword>
<evidence type="ECO:0000256" key="2">
    <source>
        <dbReference type="SAM" id="Phobius"/>
    </source>
</evidence>
<organism evidence="3 4">
    <name type="scientific">Marasmius crinis-equi</name>
    <dbReference type="NCBI Taxonomy" id="585013"/>
    <lineage>
        <taxon>Eukaryota</taxon>
        <taxon>Fungi</taxon>
        <taxon>Dikarya</taxon>
        <taxon>Basidiomycota</taxon>
        <taxon>Agaricomycotina</taxon>
        <taxon>Agaricomycetes</taxon>
        <taxon>Agaricomycetidae</taxon>
        <taxon>Agaricales</taxon>
        <taxon>Marasmiineae</taxon>
        <taxon>Marasmiaceae</taxon>
        <taxon>Marasmius</taxon>
    </lineage>
</organism>
<reference evidence="3 4" key="1">
    <citation type="submission" date="2024-02" db="EMBL/GenBank/DDBJ databases">
        <title>A draft genome for the cacao thread blight pathogen Marasmius crinis-equi.</title>
        <authorList>
            <person name="Cohen S.P."/>
            <person name="Baruah I.K."/>
            <person name="Amoako-Attah I."/>
            <person name="Bukari Y."/>
            <person name="Meinhardt L.W."/>
            <person name="Bailey B.A."/>
        </authorList>
    </citation>
    <scope>NUCLEOTIDE SEQUENCE [LARGE SCALE GENOMIC DNA]</scope>
    <source>
        <strain evidence="3 4">GH-76</strain>
    </source>
</reference>
<comment type="caution">
    <text evidence="3">The sequence shown here is derived from an EMBL/GenBank/DDBJ whole genome shotgun (WGS) entry which is preliminary data.</text>
</comment>
<dbReference type="Proteomes" id="UP001465976">
    <property type="component" value="Unassembled WGS sequence"/>
</dbReference>
<evidence type="ECO:0000313" key="4">
    <source>
        <dbReference type="Proteomes" id="UP001465976"/>
    </source>
</evidence>
<gene>
    <name evidence="3" type="ORF">V5O48_017119</name>
</gene>
<keyword evidence="2" id="KW-0472">Membrane</keyword>
<evidence type="ECO:0000313" key="3">
    <source>
        <dbReference type="EMBL" id="KAL0564916.1"/>
    </source>
</evidence>
<feature type="region of interest" description="Disordered" evidence="1">
    <location>
        <begin position="1"/>
        <end position="27"/>
    </location>
</feature>
<name>A0ABR3EPU9_9AGAR</name>
<accession>A0ABR3EPU9</accession>
<dbReference type="EMBL" id="JBAHYK010002516">
    <property type="protein sequence ID" value="KAL0564916.1"/>
    <property type="molecule type" value="Genomic_DNA"/>
</dbReference>
<sequence length="197" mass="21570">KVMVDLEFTTSTPSPSSSGIDANSQTSQGKTKAIIGGVVGGTTGLLAISLVMLLLCRRSSISFQHLMINRRRHQSFGITALPLRELPLLQPTPFTIHSKSAETVGQNQPAETSLSPMGMREQKKQILDNRADTGFAEMPQPDNQTYPNLTETGQVQPDEQSRDPEILAHLRIVVQRLAHIEARLGEEAPPDYSSNRS</sequence>
<proteinExistence type="predicted"/>
<feature type="compositionally biased region" description="Low complexity" evidence="1">
    <location>
        <begin position="9"/>
        <end position="18"/>
    </location>
</feature>
<evidence type="ECO:0000256" key="1">
    <source>
        <dbReference type="SAM" id="MobiDB-lite"/>
    </source>
</evidence>
<feature type="region of interest" description="Disordered" evidence="1">
    <location>
        <begin position="137"/>
        <end position="161"/>
    </location>
</feature>
<feature type="transmembrane region" description="Helical" evidence="2">
    <location>
        <begin position="33"/>
        <end position="56"/>
    </location>
</feature>
<keyword evidence="2" id="KW-0812">Transmembrane</keyword>
<feature type="region of interest" description="Disordered" evidence="1">
    <location>
        <begin position="101"/>
        <end position="120"/>
    </location>
</feature>